<comment type="caution">
    <text evidence="8">The sequence shown here is derived from an EMBL/GenBank/DDBJ whole genome shotgun (WGS) entry which is preliminary data.</text>
</comment>
<dbReference type="PANTHER" id="PTHR22926">
    <property type="entry name" value="PHOSPHO-N-ACETYLMURAMOYL-PENTAPEPTIDE-TRANSFERASE"/>
    <property type="match status" value="1"/>
</dbReference>
<dbReference type="PANTHER" id="PTHR22926:SF3">
    <property type="entry name" value="UNDECAPRENYL-PHOSPHATE ALPHA-N-ACETYLGLUCOSAMINYL 1-PHOSPHATE TRANSFERASE"/>
    <property type="match status" value="1"/>
</dbReference>
<feature type="transmembrane region" description="Helical" evidence="7">
    <location>
        <begin position="74"/>
        <end position="93"/>
    </location>
</feature>
<evidence type="ECO:0000256" key="2">
    <source>
        <dbReference type="ARBA" id="ARBA00022475"/>
    </source>
</evidence>
<reference evidence="9" key="1">
    <citation type="journal article" date="2019" name="Int. J. Syst. Evol. Microbiol.">
        <title>The Global Catalogue of Microorganisms (GCM) 10K type strain sequencing project: providing services to taxonomists for standard genome sequencing and annotation.</title>
        <authorList>
            <consortium name="The Broad Institute Genomics Platform"/>
            <consortium name="The Broad Institute Genome Sequencing Center for Infectious Disease"/>
            <person name="Wu L."/>
            <person name="Ma J."/>
        </authorList>
    </citation>
    <scope>NUCLEOTIDE SEQUENCE [LARGE SCALE GENOMIC DNA]</scope>
    <source>
        <strain evidence="9">CGMCC 1.10759</strain>
    </source>
</reference>
<feature type="transmembrane region" description="Helical" evidence="7">
    <location>
        <begin position="6"/>
        <end position="29"/>
    </location>
</feature>
<keyword evidence="9" id="KW-1185">Reference proteome</keyword>
<dbReference type="Pfam" id="PF00953">
    <property type="entry name" value="Glycos_transf_4"/>
    <property type="match status" value="1"/>
</dbReference>
<keyword evidence="3" id="KW-0808">Transferase</keyword>
<accession>A0ABV8T2I8</accession>
<proteinExistence type="predicted"/>
<organism evidence="8 9">
    <name type="scientific">Steroidobacter flavus</name>
    <dbReference type="NCBI Taxonomy" id="1842136"/>
    <lineage>
        <taxon>Bacteria</taxon>
        <taxon>Pseudomonadati</taxon>
        <taxon>Pseudomonadota</taxon>
        <taxon>Gammaproteobacteria</taxon>
        <taxon>Steroidobacterales</taxon>
        <taxon>Steroidobacteraceae</taxon>
        <taxon>Steroidobacter</taxon>
    </lineage>
</organism>
<feature type="transmembrane region" description="Helical" evidence="7">
    <location>
        <begin position="211"/>
        <end position="232"/>
    </location>
</feature>
<comment type="subcellular location">
    <subcellularLocation>
        <location evidence="1">Cell membrane</location>
        <topology evidence="1">Multi-pass membrane protein</topology>
    </subcellularLocation>
</comment>
<evidence type="ECO:0000313" key="8">
    <source>
        <dbReference type="EMBL" id="MFC4313368.1"/>
    </source>
</evidence>
<sequence>MRAELWWSIVALAGLVSYALTGWTRTAALKRGVLDIPNERSSHVVPTPRGGGVAIVIAMTAGLVALAVLKVIGIDLLLALGGGGIAIAIVGYLDDRHRLSARVRLAVHFAAALWALAWLGGLPPLRFGELTFSFGWVGYVLGALGIVWTLNLFNFMDGIDGIAASEAIFIVSAGAGLGMLTNVSGEALAPAMLMAAACGGFLLWNWPPARIFMGDAGSGYLGYAVVVLALSAARHSEVALLVWTILGGLFFVDATVTLARRLARGERPYEAHRSHAYQWLSRRWESHKRVTLFCIGLNLLWLLPCAWYAALRPALAGWMVLVALVPMILGALWAGAGRREQRAG</sequence>
<feature type="transmembrane region" description="Helical" evidence="7">
    <location>
        <begin position="105"/>
        <end position="122"/>
    </location>
</feature>
<dbReference type="EMBL" id="JBHSDU010000015">
    <property type="protein sequence ID" value="MFC4313368.1"/>
    <property type="molecule type" value="Genomic_DNA"/>
</dbReference>
<protein>
    <submittedName>
        <fullName evidence="8">Glycosyltransferase family 4 protein</fullName>
    </submittedName>
</protein>
<evidence type="ECO:0000256" key="5">
    <source>
        <dbReference type="ARBA" id="ARBA00022989"/>
    </source>
</evidence>
<feature type="transmembrane region" description="Helical" evidence="7">
    <location>
        <begin position="50"/>
        <end position="68"/>
    </location>
</feature>
<evidence type="ECO:0000256" key="6">
    <source>
        <dbReference type="ARBA" id="ARBA00023136"/>
    </source>
</evidence>
<gene>
    <name evidence="8" type="ORF">ACFPN2_30105</name>
</gene>
<feature type="transmembrane region" description="Helical" evidence="7">
    <location>
        <begin position="238"/>
        <end position="259"/>
    </location>
</feature>
<evidence type="ECO:0000313" key="9">
    <source>
        <dbReference type="Proteomes" id="UP001595904"/>
    </source>
</evidence>
<keyword evidence="4 7" id="KW-0812">Transmembrane</keyword>
<name>A0ABV8T2I8_9GAMM</name>
<keyword evidence="5 7" id="KW-1133">Transmembrane helix</keyword>
<dbReference type="InterPro" id="IPR000715">
    <property type="entry name" value="Glycosyl_transferase_4"/>
</dbReference>
<feature type="transmembrane region" description="Helical" evidence="7">
    <location>
        <begin position="290"/>
        <end position="309"/>
    </location>
</feature>
<feature type="transmembrane region" description="Helical" evidence="7">
    <location>
        <begin position="315"/>
        <end position="336"/>
    </location>
</feature>
<feature type="transmembrane region" description="Helical" evidence="7">
    <location>
        <begin position="134"/>
        <end position="155"/>
    </location>
</feature>
<keyword evidence="6 7" id="KW-0472">Membrane</keyword>
<feature type="transmembrane region" description="Helical" evidence="7">
    <location>
        <begin position="187"/>
        <end position="204"/>
    </location>
</feature>
<dbReference type="CDD" id="cd06854">
    <property type="entry name" value="GT_WbpL_WbcO_like"/>
    <property type="match status" value="1"/>
</dbReference>
<dbReference type="Proteomes" id="UP001595904">
    <property type="component" value="Unassembled WGS sequence"/>
</dbReference>
<evidence type="ECO:0000256" key="7">
    <source>
        <dbReference type="SAM" id="Phobius"/>
    </source>
</evidence>
<keyword evidence="2" id="KW-1003">Cell membrane</keyword>
<evidence type="ECO:0000256" key="1">
    <source>
        <dbReference type="ARBA" id="ARBA00004651"/>
    </source>
</evidence>
<evidence type="ECO:0000256" key="4">
    <source>
        <dbReference type="ARBA" id="ARBA00022692"/>
    </source>
</evidence>
<feature type="transmembrane region" description="Helical" evidence="7">
    <location>
        <begin position="162"/>
        <end position="181"/>
    </location>
</feature>
<dbReference type="RefSeq" id="WP_380603623.1">
    <property type="nucleotide sequence ID" value="NZ_JBHSDU010000015.1"/>
</dbReference>
<evidence type="ECO:0000256" key="3">
    <source>
        <dbReference type="ARBA" id="ARBA00022679"/>
    </source>
</evidence>